<dbReference type="PIRSF" id="PIRSF018297">
    <property type="entry name" value="Doc"/>
    <property type="match status" value="1"/>
</dbReference>
<dbReference type="PANTHER" id="PTHR39426:SF1">
    <property type="entry name" value="HOMOLOGY TO DEATH-ON-CURING PROTEIN OF PHAGE P1"/>
    <property type="match status" value="1"/>
</dbReference>
<organism evidence="2 3">
    <name type="scientific">Parasediminibacterium paludis</name>
    <dbReference type="NCBI Taxonomy" id="908966"/>
    <lineage>
        <taxon>Bacteria</taxon>
        <taxon>Pseudomonadati</taxon>
        <taxon>Bacteroidota</taxon>
        <taxon>Chitinophagia</taxon>
        <taxon>Chitinophagales</taxon>
        <taxon>Chitinophagaceae</taxon>
        <taxon>Parasediminibacterium</taxon>
    </lineage>
</organism>
<dbReference type="NCBIfam" id="TIGR01550">
    <property type="entry name" value="DOC_P1"/>
    <property type="match status" value="1"/>
</dbReference>
<dbReference type="InterPro" id="IPR006440">
    <property type="entry name" value="Doc"/>
</dbReference>
<sequence length="125" mass="14037">MITLQDVLRFHELSIQKFGGSQGIRDEGYLQSAIERPFSTFIGEELYPTPYEKAAAILESILKNHPFVDGNKRTALIACDAILRLHQLIFTLSQAEAYDFVINVATSQIDFEGAVEFLKSKSVQL</sequence>
<dbReference type="Gene3D" id="1.20.120.1870">
    <property type="entry name" value="Fic/DOC protein, Fido domain"/>
    <property type="match status" value="1"/>
</dbReference>
<accession>A0ABV8PTE9</accession>
<dbReference type="InterPro" id="IPR036597">
    <property type="entry name" value="Fido-like_dom_sf"/>
</dbReference>
<dbReference type="InterPro" id="IPR003812">
    <property type="entry name" value="Fido"/>
</dbReference>
<dbReference type="PANTHER" id="PTHR39426">
    <property type="entry name" value="HOMOLOGY TO DEATH-ON-CURING PROTEIN OF PHAGE P1"/>
    <property type="match status" value="1"/>
</dbReference>
<reference evidence="3" key="1">
    <citation type="journal article" date="2019" name="Int. J. Syst. Evol. Microbiol.">
        <title>The Global Catalogue of Microorganisms (GCM) 10K type strain sequencing project: providing services to taxonomists for standard genome sequencing and annotation.</title>
        <authorList>
            <consortium name="The Broad Institute Genomics Platform"/>
            <consortium name="The Broad Institute Genome Sequencing Center for Infectious Disease"/>
            <person name="Wu L."/>
            <person name="Ma J."/>
        </authorList>
    </citation>
    <scope>NUCLEOTIDE SEQUENCE [LARGE SCALE GENOMIC DNA]</scope>
    <source>
        <strain evidence="3">CECT 8010</strain>
    </source>
</reference>
<evidence type="ECO:0000313" key="2">
    <source>
        <dbReference type="EMBL" id="MFC4231168.1"/>
    </source>
</evidence>
<dbReference type="SUPFAM" id="SSF140931">
    <property type="entry name" value="Fic-like"/>
    <property type="match status" value="1"/>
</dbReference>
<proteinExistence type="predicted"/>
<dbReference type="Proteomes" id="UP001595906">
    <property type="component" value="Unassembled WGS sequence"/>
</dbReference>
<dbReference type="InterPro" id="IPR053737">
    <property type="entry name" value="Type_II_TA_Toxin"/>
</dbReference>
<dbReference type="RefSeq" id="WP_379012555.1">
    <property type="nucleotide sequence ID" value="NZ_JBHSDC010000003.1"/>
</dbReference>
<dbReference type="Pfam" id="PF02661">
    <property type="entry name" value="Fic"/>
    <property type="match status" value="1"/>
</dbReference>
<evidence type="ECO:0000313" key="3">
    <source>
        <dbReference type="Proteomes" id="UP001595906"/>
    </source>
</evidence>
<keyword evidence="3" id="KW-1185">Reference proteome</keyword>
<comment type="caution">
    <text evidence="2">The sequence shown here is derived from an EMBL/GenBank/DDBJ whole genome shotgun (WGS) entry which is preliminary data.</text>
</comment>
<dbReference type="EMBL" id="JBHSDC010000003">
    <property type="protein sequence ID" value="MFC4231168.1"/>
    <property type="molecule type" value="Genomic_DNA"/>
</dbReference>
<protein>
    <submittedName>
        <fullName evidence="2">Type II toxin-antitoxin system death-on-curing family toxin</fullName>
    </submittedName>
</protein>
<name>A0ABV8PTE9_9BACT</name>
<dbReference type="PROSITE" id="PS51459">
    <property type="entry name" value="FIDO"/>
    <property type="match status" value="1"/>
</dbReference>
<feature type="domain" description="Fido" evidence="1">
    <location>
        <begin position="2"/>
        <end position="120"/>
    </location>
</feature>
<evidence type="ECO:0000259" key="1">
    <source>
        <dbReference type="PROSITE" id="PS51459"/>
    </source>
</evidence>
<gene>
    <name evidence="2" type="ORF">ACFOW1_04660</name>
</gene>